<name>A0A1T5KWB6_9MICO</name>
<dbReference type="Gene3D" id="3.40.50.2000">
    <property type="entry name" value="Glycogen Phosphorylase B"/>
    <property type="match status" value="1"/>
</dbReference>
<dbReference type="STRING" id="123320.SAMN06309945_2577"/>
<keyword evidence="1" id="KW-0808">Transferase</keyword>
<accession>A0A1T5KWB6</accession>
<organism evidence="1 2">
    <name type="scientific">Okibacterium fritillariae</name>
    <dbReference type="NCBI Taxonomy" id="123320"/>
    <lineage>
        <taxon>Bacteria</taxon>
        <taxon>Bacillati</taxon>
        <taxon>Actinomycetota</taxon>
        <taxon>Actinomycetes</taxon>
        <taxon>Micrococcales</taxon>
        <taxon>Microbacteriaceae</taxon>
        <taxon>Okibacterium</taxon>
    </lineage>
</organism>
<dbReference type="AlphaFoldDB" id="A0A1T5KWB6"/>
<proteinExistence type="predicted"/>
<dbReference type="PANTHER" id="PTHR21015">
    <property type="entry name" value="UDP-N-ACETYLGLUCOSAMINE--N-ACETYLMURAMYL-(PENTAPEPTIDE) PYROPHOSPHORYL-UNDECAPRENOL N-ACETYLGLUCOSAMINE TRANSFERASE 1"/>
    <property type="match status" value="1"/>
</dbReference>
<gene>
    <name evidence="1" type="ORF">SAMN06309945_2577</name>
</gene>
<dbReference type="GO" id="GO:0016757">
    <property type="term" value="F:glycosyltransferase activity"/>
    <property type="evidence" value="ECO:0007669"/>
    <property type="project" value="TreeGrafter"/>
</dbReference>
<protein>
    <submittedName>
        <fullName evidence="1">Predicted glycosyl transferase</fullName>
    </submittedName>
</protein>
<keyword evidence="2" id="KW-1185">Reference proteome</keyword>
<evidence type="ECO:0000313" key="2">
    <source>
        <dbReference type="Proteomes" id="UP000190857"/>
    </source>
</evidence>
<dbReference type="OrthoDB" id="9809594at2"/>
<dbReference type="RefSeq" id="WP_079728607.1">
    <property type="nucleotide sequence ID" value="NZ_FUZP01000003.1"/>
</dbReference>
<reference evidence="1 2" key="1">
    <citation type="submission" date="2017-02" db="EMBL/GenBank/DDBJ databases">
        <authorList>
            <person name="Peterson S.W."/>
        </authorList>
    </citation>
    <scope>NUCLEOTIDE SEQUENCE [LARGE SCALE GENOMIC DNA]</scope>
    <source>
        <strain evidence="1 2">VKM Ac-2059</strain>
    </source>
</reference>
<evidence type="ECO:0000313" key="1">
    <source>
        <dbReference type="EMBL" id="SKC68007.1"/>
    </source>
</evidence>
<dbReference type="Proteomes" id="UP000190857">
    <property type="component" value="Unassembled WGS sequence"/>
</dbReference>
<dbReference type="SUPFAM" id="SSF53756">
    <property type="entry name" value="UDP-Glycosyltransferase/glycogen phosphorylase"/>
    <property type="match status" value="1"/>
</dbReference>
<dbReference type="PANTHER" id="PTHR21015:SF22">
    <property type="entry name" value="GLYCOSYLTRANSFERASE"/>
    <property type="match status" value="1"/>
</dbReference>
<sequence length="343" mass="35713">MIGYYVHHHGSGHLSRATALARVLGDDLTGLSSLARPAGWTGDWLQLPADTGPDTDEPVDPTARGALHWVPRRAAGVRARAAALSAWFERARPRVIVTDVSVEVALLARLHGIPVVVVAQPGQRDDEAHRLAYRIADRVIGFWPAGFDVLQTAEPLGGRLATVGALSRFPAAGRTGDTASETAQAPVPVPVPGEILVFSGTGGTGPGALASVVRAARAALPERRFTELVDASAAQVEATLARASLVFSHCGQNAVAEIASARVPAVLVAEERPFAEQESLAAALAASDLPVEVMTPESAEIADWTALAARLGATDGGGWEAWVDGAAAERAAQVIRDVAEDRS</sequence>
<dbReference type="EMBL" id="FUZP01000003">
    <property type="protein sequence ID" value="SKC68007.1"/>
    <property type="molecule type" value="Genomic_DNA"/>
</dbReference>